<comment type="caution">
    <text evidence="1">The sequence shown here is derived from an EMBL/GenBank/DDBJ whole genome shotgun (WGS) entry which is preliminary data.</text>
</comment>
<proteinExistence type="predicted"/>
<dbReference type="InParanoid" id="D6U362"/>
<dbReference type="AlphaFoldDB" id="D6U362"/>
<name>D6U362_KTERA</name>
<evidence type="ECO:0000313" key="1">
    <source>
        <dbReference type="EMBL" id="EFH81066.1"/>
    </source>
</evidence>
<dbReference type="STRING" id="485913.Krac_1740"/>
<reference evidence="1 2" key="1">
    <citation type="journal article" date="2011" name="Stand. Genomic Sci.">
        <title>Non-contiguous finished genome sequence and contextual data of the filamentous soil bacterium Ktedonobacter racemifer type strain (SOSP1-21).</title>
        <authorList>
            <person name="Chang Y.J."/>
            <person name="Land M."/>
            <person name="Hauser L."/>
            <person name="Chertkov O."/>
            <person name="Del Rio T.G."/>
            <person name="Nolan M."/>
            <person name="Copeland A."/>
            <person name="Tice H."/>
            <person name="Cheng J.F."/>
            <person name="Lucas S."/>
            <person name="Han C."/>
            <person name="Goodwin L."/>
            <person name="Pitluck S."/>
            <person name="Ivanova N."/>
            <person name="Ovchinikova G."/>
            <person name="Pati A."/>
            <person name="Chen A."/>
            <person name="Palaniappan K."/>
            <person name="Mavromatis K."/>
            <person name="Liolios K."/>
            <person name="Brettin T."/>
            <person name="Fiebig A."/>
            <person name="Rohde M."/>
            <person name="Abt B."/>
            <person name="Goker M."/>
            <person name="Detter J.C."/>
            <person name="Woyke T."/>
            <person name="Bristow J."/>
            <person name="Eisen J.A."/>
            <person name="Markowitz V."/>
            <person name="Hugenholtz P."/>
            <person name="Kyrpides N.C."/>
            <person name="Klenk H.P."/>
            <person name="Lapidus A."/>
        </authorList>
    </citation>
    <scope>NUCLEOTIDE SEQUENCE [LARGE SCALE GENOMIC DNA]</scope>
    <source>
        <strain evidence="2">DSM 44963</strain>
    </source>
</reference>
<gene>
    <name evidence="1" type="ORF">Krac_1740</name>
</gene>
<evidence type="ECO:0000313" key="2">
    <source>
        <dbReference type="Proteomes" id="UP000004508"/>
    </source>
</evidence>
<dbReference type="OrthoDB" id="173115at2"/>
<protein>
    <submittedName>
        <fullName evidence="1">Uncharacterized protein</fullName>
    </submittedName>
</protein>
<keyword evidence="2" id="KW-1185">Reference proteome</keyword>
<dbReference type="Proteomes" id="UP000004508">
    <property type="component" value="Unassembled WGS sequence"/>
</dbReference>
<dbReference type="EMBL" id="ADVG01000004">
    <property type="protein sequence ID" value="EFH81066.1"/>
    <property type="molecule type" value="Genomic_DNA"/>
</dbReference>
<accession>D6U362</accession>
<sequence>MRLRKTEAGVRVQSTLPWEVEHLASLAKQGSEWVSLSSIGAQGQVLGEINSRTYAIRLRPGVQIVDRQVVVLSPPESRRG</sequence>
<organism evidence="1 2">
    <name type="scientific">Ktedonobacter racemifer DSM 44963</name>
    <dbReference type="NCBI Taxonomy" id="485913"/>
    <lineage>
        <taxon>Bacteria</taxon>
        <taxon>Bacillati</taxon>
        <taxon>Chloroflexota</taxon>
        <taxon>Ktedonobacteria</taxon>
        <taxon>Ktedonobacterales</taxon>
        <taxon>Ktedonobacteraceae</taxon>
        <taxon>Ktedonobacter</taxon>
    </lineage>
</organism>